<evidence type="ECO:0000313" key="3">
    <source>
        <dbReference type="Proteomes" id="UP001161247"/>
    </source>
</evidence>
<gene>
    <name evidence="2" type="ORF">OLC1_LOCUS1655</name>
</gene>
<feature type="compositionally biased region" description="Basic and acidic residues" evidence="1">
    <location>
        <begin position="40"/>
        <end position="51"/>
    </location>
</feature>
<dbReference type="AlphaFoldDB" id="A0AAV1C2B6"/>
<evidence type="ECO:0000313" key="2">
    <source>
        <dbReference type="EMBL" id="CAI9089283.1"/>
    </source>
</evidence>
<dbReference type="Proteomes" id="UP001161247">
    <property type="component" value="Chromosome 1"/>
</dbReference>
<keyword evidence="3" id="KW-1185">Reference proteome</keyword>
<organism evidence="2 3">
    <name type="scientific">Oldenlandia corymbosa var. corymbosa</name>
    <dbReference type="NCBI Taxonomy" id="529605"/>
    <lineage>
        <taxon>Eukaryota</taxon>
        <taxon>Viridiplantae</taxon>
        <taxon>Streptophyta</taxon>
        <taxon>Embryophyta</taxon>
        <taxon>Tracheophyta</taxon>
        <taxon>Spermatophyta</taxon>
        <taxon>Magnoliopsida</taxon>
        <taxon>eudicotyledons</taxon>
        <taxon>Gunneridae</taxon>
        <taxon>Pentapetalae</taxon>
        <taxon>asterids</taxon>
        <taxon>lamiids</taxon>
        <taxon>Gentianales</taxon>
        <taxon>Rubiaceae</taxon>
        <taxon>Rubioideae</taxon>
        <taxon>Spermacoceae</taxon>
        <taxon>Hedyotis-Oldenlandia complex</taxon>
        <taxon>Oldenlandia</taxon>
    </lineage>
</organism>
<reference evidence="2" key="1">
    <citation type="submission" date="2023-03" db="EMBL/GenBank/DDBJ databases">
        <authorList>
            <person name="Julca I."/>
        </authorList>
    </citation>
    <scope>NUCLEOTIDE SEQUENCE</scope>
</reference>
<accession>A0AAV1C2B6</accession>
<feature type="compositionally biased region" description="Basic and acidic residues" evidence="1">
    <location>
        <begin position="1"/>
        <end position="12"/>
    </location>
</feature>
<feature type="region of interest" description="Disordered" evidence="1">
    <location>
        <begin position="1"/>
        <end position="51"/>
    </location>
</feature>
<dbReference type="EMBL" id="OX459118">
    <property type="protein sequence ID" value="CAI9089283.1"/>
    <property type="molecule type" value="Genomic_DNA"/>
</dbReference>
<name>A0AAV1C2B6_OLDCO</name>
<feature type="compositionally biased region" description="Basic and acidic residues" evidence="1">
    <location>
        <begin position="76"/>
        <end position="87"/>
    </location>
</feature>
<sequence>MRQRSCGEEGKVAKKVPNCPNEATNKKAPRIWNDSPLSQKELDFSTDHDPVNENVAAFDMDHGGESMMDEEEIEAEETKKDSKTTETKKKGWFSTMFNCVVRKASLEKADLEPALKALKDKFNS</sequence>
<feature type="region of interest" description="Disordered" evidence="1">
    <location>
        <begin position="67"/>
        <end position="87"/>
    </location>
</feature>
<proteinExistence type="predicted"/>
<evidence type="ECO:0000256" key="1">
    <source>
        <dbReference type="SAM" id="MobiDB-lite"/>
    </source>
</evidence>
<protein>
    <submittedName>
        <fullName evidence="2">OLC1v1023834C1</fullName>
    </submittedName>
</protein>